<feature type="domain" description="F-box" evidence="1">
    <location>
        <begin position="1"/>
        <end position="44"/>
    </location>
</feature>
<evidence type="ECO:0000313" key="2">
    <source>
        <dbReference type="EMBL" id="EGW31583.1"/>
    </source>
</evidence>
<dbReference type="InterPro" id="IPR001810">
    <property type="entry name" value="F-box_dom"/>
</dbReference>
<keyword evidence="3" id="KW-1185">Reference proteome</keyword>
<dbReference type="eggNOG" id="ENOG502SDX4">
    <property type="taxonomic scope" value="Eukaryota"/>
</dbReference>
<gene>
    <name evidence="2" type="ORF">SPAPADRAFT_51580</name>
</gene>
<sequence>MLQDLPVELLHNIAEKLHQQEIVSLSRTNSFFNKLLLPRLYSAVTVESTPKVFENSGADSSISEIQQDRFQVGNVYLSSIKITSVYALKLFFKCLIRHPEYCSYVKVLVFKSQIPDIEDSNLFIYLKHTLYKMNNLKVFRLDKKSINVNLEWFNQGICEIQGRLVGSSPHQFNLKSLGLINTCDSSSAKTFCMKNLQELAILKSADLNVFDNLFKNSTSKIRLRKLIIENSYLDITIADLLNKHLELDQLQSLSVPLCDGSNPMKYNEFLIKLIAYMNNLSELTFTATDHRLLPSLKYLGLSKLKVLCDSNKFDLGLILAKVNSESLLRLDICPTSDISSRGKCPTSPNSSLKLLGAFSKLKMLSLPVTDEEMLVLPSYLPSSLEMLIVQCLSPDHIENSLIFCEHYGQTFQMVRENKYHARFVSIVEKFGQKLPKLKWGGFEKANKTYLYQNHEGKVMKHDGSRSDIEPIIMKN</sequence>
<dbReference type="PROSITE" id="PS50181">
    <property type="entry name" value="FBOX"/>
    <property type="match status" value="1"/>
</dbReference>
<dbReference type="RefSeq" id="XP_007376361.1">
    <property type="nucleotide sequence ID" value="XM_007376299.1"/>
</dbReference>
<dbReference type="OrthoDB" id="3162794at2759"/>
<evidence type="ECO:0000313" key="3">
    <source>
        <dbReference type="Proteomes" id="UP000000709"/>
    </source>
</evidence>
<accession>G3AQN6</accession>
<dbReference type="EMBL" id="GL996503">
    <property type="protein sequence ID" value="EGW31583.1"/>
    <property type="molecule type" value="Genomic_DNA"/>
</dbReference>
<dbReference type="Proteomes" id="UP000000709">
    <property type="component" value="Unassembled WGS sequence"/>
</dbReference>
<dbReference type="CDD" id="cd09917">
    <property type="entry name" value="F-box_SF"/>
    <property type="match status" value="1"/>
</dbReference>
<protein>
    <recommendedName>
        <fullName evidence="1">F-box domain-containing protein</fullName>
    </recommendedName>
</protein>
<dbReference type="AlphaFoldDB" id="G3AQN6"/>
<name>G3AQN6_SPAPN</name>
<dbReference type="GeneID" id="18871571"/>
<dbReference type="KEGG" id="spaa:SPAPADRAFT_51580"/>
<proteinExistence type="predicted"/>
<organism evidence="3">
    <name type="scientific">Spathaspora passalidarum (strain NRRL Y-27907 / 11-Y1)</name>
    <dbReference type="NCBI Taxonomy" id="619300"/>
    <lineage>
        <taxon>Eukaryota</taxon>
        <taxon>Fungi</taxon>
        <taxon>Dikarya</taxon>
        <taxon>Ascomycota</taxon>
        <taxon>Saccharomycotina</taxon>
        <taxon>Pichiomycetes</taxon>
        <taxon>Debaryomycetaceae</taxon>
        <taxon>Spathaspora</taxon>
    </lineage>
</organism>
<dbReference type="OMA" id="ATERRNC"/>
<dbReference type="InParanoid" id="G3AQN6"/>
<dbReference type="HOGENOM" id="CLU_043163_0_0_1"/>
<evidence type="ECO:0000259" key="1">
    <source>
        <dbReference type="PROSITE" id="PS50181"/>
    </source>
</evidence>
<reference evidence="2 3" key="1">
    <citation type="journal article" date="2011" name="Proc. Natl. Acad. Sci. U.S.A.">
        <title>Comparative genomics of xylose-fermenting fungi for enhanced biofuel production.</title>
        <authorList>
            <person name="Wohlbach D.J."/>
            <person name="Kuo A."/>
            <person name="Sato T.K."/>
            <person name="Potts K.M."/>
            <person name="Salamov A.A."/>
            <person name="LaButti K.M."/>
            <person name="Sun H."/>
            <person name="Clum A."/>
            <person name="Pangilinan J.L."/>
            <person name="Lindquist E.A."/>
            <person name="Lucas S."/>
            <person name="Lapidus A."/>
            <person name="Jin M."/>
            <person name="Gunawan C."/>
            <person name="Balan V."/>
            <person name="Dale B.E."/>
            <person name="Jeffries T.W."/>
            <person name="Zinkel R."/>
            <person name="Barry K.W."/>
            <person name="Grigoriev I.V."/>
            <person name="Gasch A.P."/>
        </authorList>
    </citation>
    <scope>NUCLEOTIDE SEQUENCE [LARGE SCALE GENOMIC DNA]</scope>
    <source>
        <strain evidence="3">NRRL Y-27907 / 11-Y1</strain>
    </source>
</reference>